<gene>
    <name evidence="1" type="ORF">LCGC14_1346290</name>
</gene>
<protein>
    <submittedName>
        <fullName evidence="1">Uncharacterized protein</fullName>
    </submittedName>
</protein>
<accession>A0A0F9KCX9</accession>
<reference evidence="1" key="1">
    <citation type="journal article" date="2015" name="Nature">
        <title>Complex archaea that bridge the gap between prokaryotes and eukaryotes.</title>
        <authorList>
            <person name="Spang A."/>
            <person name="Saw J.H."/>
            <person name="Jorgensen S.L."/>
            <person name="Zaremba-Niedzwiedzka K."/>
            <person name="Martijn J."/>
            <person name="Lind A.E."/>
            <person name="van Eijk R."/>
            <person name="Schleper C."/>
            <person name="Guy L."/>
            <person name="Ettema T.J."/>
        </authorList>
    </citation>
    <scope>NUCLEOTIDE SEQUENCE</scope>
</reference>
<comment type="caution">
    <text evidence="1">The sequence shown here is derived from an EMBL/GenBank/DDBJ whole genome shotgun (WGS) entry which is preliminary data.</text>
</comment>
<dbReference type="AlphaFoldDB" id="A0A0F9KCX9"/>
<dbReference type="EMBL" id="LAZR01008284">
    <property type="protein sequence ID" value="KKM79808.1"/>
    <property type="molecule type" value="Genomic_DNA"/>
</dbReference>
<organism evidence="1">
    <name type="scientific">marine sediment metagenome</name>
    <dbReference type="NCBI Taxonomy" id="412755"/>
    <lineage>
        <taxon>unclassified sequences</taxon>
        <taxon>metagenomes</taxon>
        <taxon>ecological metagenomes</taxon>
    </lineage>
</organism>
<sequence length="84" mass="9080">MPDITITVSQKLIDRAQVLTDKHNARTGENLTPLQLAAQILKSWAAGEAVGAAITTAMQDFDDDREEQRVAAITSASDAELANW</sequence>
<name>A0A0F9KCX9_9ZZZZ</name>
<proteinExistence type="predicted"/>
<evidence type="ECO:0000313" key="1">
    <source>
        <dbReference type="EMBL" id="KKM79808.1"/>
    </source>
</evidence>